<dbReference type="Gene3D" id="2.160.20.120">
    <property type="match status" value="1"/>
</dbReference>
<name>A0ABU5ZWP8_9FLAO</name>
<organism evidence="2 3">
    <name type="scientific">Aquimarina gracilis</name>
    <dbReference type="NCBI Taxonomy" id="874422"/>
    <lineage>
        <taxon>Bacteria</taxon>
        <taxon>Pseudomonadati</taxon>
        <taxon>Bacteroidota</taxon>
        <taxon>Flavobacteriia</taxon>
        <taxon>Flavobacteriales</taxon>
        <taxon>Flavobacteriaceae</taxon>
        <taxon>Aquimarina</taxon>
    </lineage>
</organism>
<protein>
    <submittedName>
        <fullName evidence="2">DUF2807 domain-containing protein</fullName>
    </submittedName>
</protein>
<dbReference type="EMBL" id="JAYKLX010000005">
    <property type="protein sequence ID" value="MEB3346275.1"/>
    <property type="molecule type" value="Genomic_DNA"/>
</dbReference>
<reference evidence="2 3" key="1">
    <citation type="journal article" date="2013" name="Int. J. Syst. Evol. Microbiol.">
        <title>Aquimarina gracilis sp. nov., isolated from the gut microflora of a mussel, Mytilus coruscus, and emended description of Aquimarina spongiae.</title>
        <authorList>
            <person name="Park S.C."/>
            <person name="Choe H.N."/>
            <person name="Baik K.S."/>
            <person name="Seong C.N."/>
        </authorList>
    </citation>
    <scope>NUCLEOTIDE SEQUENCE [LARGE SCALE GENOMIC DNA]</scope>
    <source>
        <strain evidence="2 3">PSC32</strain>
    </source>
</reference>
<accession>A0ABU5ZWP8</accession>
<comment type="caution">
    <text evidence="2">The sequence shown here is derived from an EMBL/GenBank/DDBJ whole genome shotgun (WGS) entry which is preliminary data.</text>
</comment>
<gene>
    <name evidence="2" type="ORF">U6A24_12425</name>
</gene>
<keyword evidence="3" id="KW-1185">Reference proteome</keyword>
<evidence type="ECO:0000259" key="1">
    <source>
        <dbReference type="Pfam" id="PF10988"/>
    </source>
</evidence>
<sequence>MRISMLLLCSFLFLGNIYGQKEKVRGNKIVSTEEHELEGFHTIEIYENFEVSIDESSDNLIKVETDSNLHDLIQITVQDSVLSIKSDKDLRRAKALNLDIFYSSEVKRILIYDKVQLKSLSPVTSGNLKVEVNDNSEVFLTVDTGKLECIAYGKATGEFHITAKEVSYQINDNTEIKGIVTTDDLKVDLYQKGSAKLEGEVQSMRIRADNETDFFGEKLNASKTFLVAEGSSDCYVLTNEEITIDAHDKAEIFLLGEPKVTIQAFTGEVSLYKKNIDYVPSRLRLN</sequence>
<dbReference type="Proteomes" id="UP001327027">
    <property type="component" value="Unassembled WGS sequence"/>
</dbReference>
<dbReference type="RefSeq" id="WP_324180299.1">
    <property type="nucleotide sequence ID" value="NZ_BAABAW010000024.1"/>
</dbReference>
<dbReference type="Pfam" id="PF10988">
    <property type="entry name" value="DUF2807"/>
    <property type="match status" value="1"/>
</dbReference>
<feature type="domain" description="Putative auto-transporter adhesin head GIN" evidence="1">
    <location>
        <begin position="40"/>
        <end position="177"/>
    </location>
</feature>
<evidence type="ECO:0000313" key="2">
    <source>
        <dbReference type="EMBL" id="MEB3346275.1"/>
    </source>
</evidence>
<proteinExistence type="predicted"/>
<evidence type="ECO:0000313" key="3">
    <source>
        <dbReference type="Proteomes" id="UP001327027"/>
    </source>
</evidence>
<dbReference type="InterPro" id="IPR021255">
    <property type="entry name" value="DUF2807"/>
</dbReference>